<dbReference type="RefSeq" id="WP_091942460.1">
    <property type="nucleotide sequence ID" value="NZ_FOEE01000005.1"/>
</dbReference>
<dbReference type="Gene3D" id="3.20.20.140">
    <property type="entry name" value="Metal-dependent hydrolases"/>
    <property type="match status" value="1"/>
</dbReference>
<evidence type="ECO:0000313" key="3">
    <source>
        <dbReference type="Proteomes" id="UP000198960"/>
    </source>
</evidence>
<reference evidence="3" key="1">
    <citation type="submission" date="2016-10" db="EMBL/GenBank/DDBJ databases">
        <authorList>
            <person name="Varghese N."/>
            <person name="Submissions S."/>
        </authorList>
    </citation>
    <scope>NUCLEOTIDE SEQUENCE [LARGE SCALE GENOMIC DNA]</scope>
    <source>
        <strain evidence="3">DSM 45413</strain>
    </source>
</reference>
<sequence>MPRYDVVDSQLHLFHRMDADACLAVMDALGIAGVLIDEAWGLGGDDGSMPSVRLPGGLVRPIAAAARVAALRHPDRFRYLLRVDHRDPELASLVAQCADDPGCVALRAICGPDELADLDGGGYAPVFRQAARVGLPVFVQTIGRSEHLAPWFEQVPDCRFVIDHVGLVKSREAWGTVLRLAEHPNVSLKWCHANLAFPAEEFPYPPMQAALREAVDAFGPQRVLWASDASMVRPTHTWADVLFYVRECDLLTEDERAWVLGRAARQLLGWSPSGVAGPSLS</sequence>
<keyword evidence="2" id="KW-0378">Hydrolase</keyword>
<dbReference type="InterPro" id="IPR006680">
    <property type="entry name" value="Amidohydro-rel"/>
</dbReference>
<dbReference type="InterPro" id="IPR032466">
    <property type="entry name" value="Metal_Hydrolase"/>
</dbReference>
<dbReference type="Pfam" id="PF04909">
    <property type="entry name" value="Amidohydro_2"/>
    <property type="match status" value="1"/>
</dbReference>
<evidence type="ECO:0000313" key="2">
    <source>
        <dbReference type="EMBL" id="SEO83121.1"/>
    </source>
</evidence>
<proteinExistence type="predicted"/>
<name>A0A1H8SWS4_9ACTN</name>
<dbReference type="Proteomes" id="UP000198960">
    <property type="component" value="Unassembled WGS sequence"/>
</dbReference>
<protein>
    <submittedName>
        <fullName evidence="2">Predicted metal-dependent hydrolase, TIM-barrel fold</fullName>
    </submittedName>
</protein>
<gene>
    <name evidence="2" type="ORF">SAMN05660991_01892</name>
</gene>
<evidence type="ECO:0000259" key="1">
    <source>
        <dbReference type="Pfam" id="PF04909"/>
    </source>
</evidence>
<dbReference type="OrthoDB" id="5450317at2"/>
<dbReference type="EMBL" id="FOEE01000005">
    <property type="protein sequence ID" value="SEO83121.1"/>
    <property type="molecule type" value="Genomic_DNA"/>
</dbReference>
<feature type="domain" description="Amidohydrolase-related" evidence="1">
    <location>
        <begin position="69"/>
        <end position="269"/>
    </location>
</feature>
<dbReference type="GO" id="GO:0016787">
    <property type="term" value="F:hydrolase activity"/>
    <property type="evidence" value="ECO:0007669"/>
    <property type="project" value="UniProtKB-KW"/>
</dbReference>
<dbReference type="SUPFAM" id="SSF51556">
    <property type="entry name" value="Metallo-dependent hydrolases"/>
    <property type="match status" value="1"/>
</dbReference>
<dbReference type="STRING" id="673521.SAMN05660991_01892"/>
<keyword evidence="3" id="KW-1185">Reference proteome</keyword>
<dbReference type="AlphaFoldDB" id="A0A1H8SWS4"/>
<organism evidence="2 3">
    <name type="scientific">Trujillonella endophytica</name>
    <dbReference type="NCBI Taxonomy" id="673521"/>
    <lineage>
        <taxon>Bacteria</taxon>
        <taxon>Bacillati</taxon>
        <taxon>Actinomycetota</taxon>
        <taxon>Actinomycetes</taxon>
        <taxon>Geodermatophilales</taxon>
        <taxon>Geodermatophilaceae</taxon>
        <taxon>Trujillonella</taxon>
    </lineage>
</organism>
<accession>A0A1H8SWS4</accession>